<feature type="compositionally biased region" description="Low complexity" evidence="2">
    <location>
        <begin position="215"/>
        <end position="248"/>
    </location>
</feature>
<evidence type="ECO:0000313" key="5">
    <source>
        <dbReference type="EMBL" id="MPN05106.1"/>
    </source>
</evidence>
<evidence type="ECO:0000256" key="1">
    <source>
        <dbReference type="ARBA" id="ARBA00022801"/>
    </source>
</evidence>
<evidence type="ECO:0000259" key="3">
    <source>
        <dbReference type="Pfam" id="PF03990"/>
    </source>
</evidence>
<dbReference type="AlphaFoldDB" id="A0A645EUJ8"/>
<feature type="domain" description="Resuscitation-promoting factor core lysozyme-like" evidence="4">
    <location>
        <begin position="249"/>
        <end position="318"/>
    </location>
</feature>
<sequence>MKKKTIAFIATGTVLTLGLGTVGVNEALAKTVTVSLDGTPTQFRTYAGTVGQALSTKGITLSEHDVVAPSADSTLAEGEQISVQYARPVTVTIDGQARTIWTTATSVDQVLGMLQLADANTLVSTSRSSGIGREGLSFSVETPKKVQLDVDGRSQEVISTTRTVDDLLKEQKVSLADGDKVDPGLTTVLTDGLKVAITRAPKPEPVAAPKPAPKPTTSSSTTTSTAKKATTSTTKSSGSSSSSSSAPAGVWDQIAQCESGGNWAINTGNGYYGGLQFNLSTWRAYGGSGLPSSASKAEQIAIATKVQAAQGWGAWPACTSKLGLR</sequence>
<dbReference type="InterPro" id="IPR023346">
    <property type="entry name" value="Lysozyme-like_dom_sf"/>
</dbReference>
<dbReference type="EMBL" id="VSSQ01051019">
    <property type="protein sequence ID" value="MPN05106.1"/>
    <property type="molecule type" value="Genomic_DNA"/>
</dbReference>
<dbReference type="CDD" id="cd13925">
    <property type="entry name" value="RPF"/>
    <property type="match status" value="1"/>
</dbReference>
<feature type="domain" description="DUF348" evidence="3">
    <location>
        <begin position="89"/>
        <end position="111"/>
    </location>
</feature>
<feature type="domain" description="DUF348" evidence="3">
    <location>
        <begin position="146"/>
        <end position="185"/>
    </location>
</feature>
<name>A0A645EUJ8_9ZZZZ</name>
<keyword evidence="1 5" id="KW-0378">Hydrolase</keyword>
<dbReference type="InterPro" id="IPR010618">
    <property type="entry name" value="RPF"/>
</dbReference>
<dbReference type="Gene3D" id="1.10.530.10">
    <property type="match status" value="1"/>
</dbReference>
<organism evidence="5">
    <name type="scientific">bioreactor metagenome</name>
    <dbReference type="NCBI Taxonomy" id="1076179"/>
    <lineage>
        <taxon>unclassified sequences</taxon>
        <taxon>metagenomes</taxon>
        <taxon>ecological metagenomes</taxon>
    </lineage>
</organism>
<dbReference type="EC" id="3.-.-.-" evidence="5"/>
<dbReference type="SUPFAM" id="SSF53955">
    <property type="entry name" value="Lysozyme-like"/>
    <property type="match status" value="1"/>
</dbReference>
<dbReference type="InterPro" id="IPR007137">
    <property type="entry name" value="DUF348"/>
</dbReference>
<evidence type="ECO:0000259" key="4">
    <source>
        <dbReference type="Pfam" id="PF06737"/>
    </source>
</evidence>
<gene>
    <name evidence="5" type="primary">rpf2</name>
    <name evidence="5" type="ORF">SDC9_152356</name>
</gene>
<protein>
    <submittedName>
        <fullName evidence="5">Resuscitation-promoting factor Rpf2</fullName>
        <ecNumber evidence="5">3.-.-.-</ecNumber>
    </submittedName>
</protein>
<dbReference type="Pfam" id="PF03990">
    <property type="entry name" value="DUF348"/>
    <property type="match status" value="3"/>
</dbReference>
<feature type="domain" description="DUF348" evidence="3">
    <location>
        <begin position="32"/>
        <end position="72"/>
    </location>
</feature>
<proteinExistence type="predicted"/>
<reference evidence="5" key="1">
    <citation type="submission" date="2019-08" db="EMBL/GenBank/DDBJ databases">
        <authorList>
            <person name="Kucharzyk K."/>
            <person name="Murdoch R.W."/>
            <person name="Higgins S."/>
            <person name="Loffler F."/>
        </authorList>
    </citation>
    <scope>NUCLEOTIDE SEQUENCE</scope>
</reference>
<feature type="region of interest" description="Disordered" evidence="2">
    <location>
        <begin position="200"/>
        <end position="248"/>
    </location>
</feature>
<accession>A0A645EUJ8</accession>
<dbReference type="Pfam" id="PF06737">
    <property type="entry name" value="Transglycosylas"/>
    <property type="match status" value="1"/>
</dbReference>
<evidence type="ECO:0000256" key="2">
    <source>
        <dbReference type="SAM" id="MobiDB-lite"/>
    </source>
</evidence>
<feature type="compositionally biased region" description="Pro residues" evidence="2">
    <location>
        <begin position="203"/>
        <end position="214"/>
    </location>
</feature>
<comment type="caution">
    <text evidence="5">The sequence shown here is derived from an EMBL/GenBank/DDBJ whole genome shotgun (WGS) entry which is preliminary data.</text>
</comment>
<dbReference type="GO" id="GO:0016787">
    <property type="term" value="F:hydrolase activity"/>
    <property type="evidence" value="ECO:0007669"/>
    <property type="project" value="UniProtKB-KW"/>
</dbReference>